<dbReference type="GO" id="GO:0016705">
    <property type="term" value="F:oxidoreductase activity, acting on paired donors, with incorporation or reduction of molecular oxygen"/>
    <property type="evidence" value="ECO:0007669"/>
    <property type="project" value="InterPro"/>
</dbReference>
<dbReference type="AlphaFoldDB" id="A0A2I2GKZ7"/>
<dbReference type="InterPro" id="IPR050121">
    <property type="entry name" value="Cytochrome_P450_monoxygenase"/>
</dbReference>
<dbReference type="EMBL" id="MSFO01000002">
    <property type="protein sequence ID" value="PLB53537.1"/>
    <property type="molecule type" value="Genomic_DNA"/>
</dbReference>
<dbReference type="PANTHER" id="PTHR24305">
    <property type="entry name" value="CYTOCHROME P450"/>
    <property type="match status" value="1"/>
</dbReference>
<dbReference type="Pfam" id="PF00067">
    <property type="entry name" value="p450"/>
    <property type="match status" value="1"/>
</dbReference>
<keyword evidence="6" id="KW-0408">Iron</keyword>
<keyword evidence="9" id="KW-1185">Reference proteome</keyword>
<dbReference type="GO" id="GO:0005506">
    <property type="term" value="F:iron ion binding"/>
    <property type="evidence" value="ECO:0007669"/>
    <property type="project" value="InterPro"/>
</dbReference>
<comment type="caution">
    <text evidence="8">The sequence shown here is derived from an EMBL/GenBank/DDBJ whole genome shotgun (WGS) entry which is preliminary data.</text>
</comment>
<evidence type="ECO:0000256" key="2">
    <source>
        <dbReference type="ARBA" id="ARBA00010617"/>
    </source>
</evidence>
<accession>A0A2I2GKZ7</accession>
<dbReference type="PRINTS" id="PR00463">
    <property type="entry name" value="EP450I"/>
</dbReference>
<comment type="similarity">
    <text evidence="2">Belongs to the cytochrome P450 family.</text>
</comment>
<dbReference type="PANTHER" id="PTHR24305:SF157">
    <property type="entry name" value="N-ACETYLTRYPTOPHAN 6-HYDROXYLASE IVOC-RELATED"/>
    <property type="match status" value="1"/>
</dbReference>
<dbReference type="InterPro" id="IPR001128">
    <property type="entry name" value="Cyt_P450"/>
</dbReference>
<gene>
    <name evidence="8" type="ORF">P170DRAFT_445263</name>
</gene>
<dbReference type="Proteomes" id="UP000234275">
    <property type="component" value="Unassembled WGS sequence"/>
</dbReference>
<dbReference type="InterPro" id="IPR036396">
    <property type="entry name" value="Cyt_P450_sf"/>
</dbReference>
<evidence type="ECO:0000256" key="3">
    <source>
        <dbReference type="ARBA" id="ARBA00022617"/>
    </source>
</evidence>
<dbReference type="GeneID" id="36558388"/>
<protein>
    <submittedName>
        <fullName evidence="8">Cytochrome P450</fullName>
    </submittedName>
</protein>
<dbReference type="GO" id="GO:0004497">
    <property type="term" value="F:monooxygenase activity"/>
    <property type="evidence" value="ECO:0007669"/>
    <property type="project" value="UniProtKB-KW"/>
</dbReference>
<keyword evidence="3" id="KW-0349">Heme</keyword>
<dbReference type="CDD" id="cd11062">
    <property type="entry name" value="CYP58-like"/>
    <property type="match status" value="1"/>
</dbReference>
<evidence type="ECO:0000256" key="5">
    <source>
        <dbReference type="ARBA" id="ARBA00023002"/>
    </source>
</evidence>
<dbReference type="GO" id="GO:0020037">
    <property type="term" value="F:heme binding"/>
    <property type="evidence" value="ECO:0007669"/>
    <property type="project" value="InterPro"/>
</dbReference>
<organism evidence="8 9">
    <name type="scientific">Aspergillus steynii IBT 23096</name>
    <dbReference type="NCBI Taxonomy" id="1392250"/>
    <lineage>
        <taxon>Eukaryota</taxon>
        <taxon>Fungi</taxon>
        <taxon>Dikarya</taxon>
        <taxon>Ascomycota</taxon>
        <taxon>Pezizomycotina</taxon>
        <taxon>Eurotiomycetes</taxon>
        <taxon>Eurotiomycetidae</taxon>
        <taxon>Eurotiales</taxon>
        <taxon>Aspergillaceae</taxon>
        <taxon>Aspergillus</taxon>
        <taxon>Aspergillus subgen. Circumdati</taxon>
    </lineage>
</organism>
<dbReference type="InterPro" id="IPR002401">
    <property type="entry name" value="Cyt_P450_E_grp-I"/>
</dbReference>
<evidence type="ECO:0000256" key="1">
    <source>
        <dbReference type="ARBA" id="ARBA00001971"/>
    </source>
</evidence>
<dbReference type="OrthoDB" id="3945418at2759"/>
<dbReference type="SUPFAM" id="SSF48264">
    <property type="entry name" value="Cytochrome P450"/>
    <property type="match status" value="1"/>
</dbReference>
<dbReference type="RefSeq" id="XP_024708839.1">
    <property type="nucleotide sequence ID" value="XM_024850689.1"/>
</dbReference>
<reference evidence="8 9" key="1">
    <citation type="submission" date="2016-12" db="EMBL/GenBank/DDBJ databases">
        <title>The genomes of Aspergillus section Nigri reveals drivers in fungal speciation.</title>
        <authorList>
            <consortium name="DOE Joint Genome Institute"/>
            <person name="Vesth T.C."/>
            <person name="Nybo J."/>
            <person name="Theobald S."/>
            <person name="Brandl J."/>
            <person name="Frisvad J.C."/>
            <person name="Nielsen K.F."/>
            <person name="Lyhne E.K."/>
            <person name="Kogle M.E."/>
            <person name="Kuo A."/>
            <person name="Riley R."/>
            <person name="Clum A."/>
            <person name="Nolan M."/>
            <person name="Lipzen A."/>
            <person name="Salamov A."/>
            <person name="Henrissat B."/>
            <person name="Wiebenga A."/>
            <person name="De Vries R.P."/>
            <person name="Grigoriev I.V."/>
            <person name="Mortensen U.H."/>
            <person name="Andersen M.R."/>
            <person name="Baker S.E."/>
        </authorList>
    </citation>
    <scope>NUCLEOTIDE SEQUENCE [LARGE SCALE GENOMIC DNA]</scope>
    <source>
        <strain evidence="8 9">IBT 23096</strain>
    </source>
</reference>
<proteinExistence type="inferred from homology"/>
<evidence type="ECO:0000313" key="8">
    <source>
        <dbReference type="EMBL" id="PLB53537.1"/>
    </source>
</evidence>
<dbReference type="Gene3D" id="1.10.630.10">
    <property type="entry name" value="Cytochrome P450"/>
    <property type="match status" value="1"/>
</dbReference>
<name>A0A2I2GKZ7_9EURO</name>
<keyword evidence="5" id="KW-0560">Oxidoreductase</keyword>
<evidence type="ECO:0000313" key="9">
    <source>
        <dbReference type="Proteomes" id="UP000234275"/>
    </source>
</evidence>
<evidence type="ECO:0000256" key="7">
    <source>
        <dbReference type="ARBA" id="ARBA00023033"/>
    </source>
</evidence>
<comment type="cofactor">
    <cofactor evidence="1">
        <name>heme</name>
        <dbReference type="ChEBI" id="CHEBI:30413"/>
    </cofactor>
</comment>
<keyword evidence="7" id="KW-0503">Monooxygenase</keyword>
<dbReference type="VEuPathDB" id="FungiDB:P170DRAFT_445263"/>
<evidence type="ECO:0000256" key="6">
    <source>
        <dbReference type="ARBA" id="ARBA00023004"/>
    </source>
</evidence>
<sequence length="495" mass="57735">MQLSISSLWAFLGLLTLYLVVRSIYRLYFDPLSHIPGPKLSILTDLYEFYYDLVLGGRFLFHMEKWHEQYGPIVRINYREVHIIDPEFYDEIYAGGIRRRDKDPKFITGFGLPTSMVATVGHDHHRFRRNILNNFFSRRSVQELSPMIELRVQQLVQRLEEFHHDQTPVCLDDAYAALTSDIITHYCYGRSWGYLETKNFHSDVREVLKDVTGFVHINRCFPWFTGLMRMVPERLMRFMQPGKRVMFDIQRAIYQHALEEGTEPLTKGEKPQRANMFEQLNDPSLPAEERTLQRLQEEGITLLSAGTETTARALTVATYHLARDNEIVQKLRSELKTVLPTPTSRATWTELEKLPYLTAVVHEALRTAFGLVIRLPRVAPTEVLQYKDYTIPPGTPVSSSAYFIHRDPNIFPEPEKFKPERWIRNGEFDRGLTRYIVSLAYLELYMAFAYLLRRFDFDLHETGPANVRITRNMGVGFTDNYDFKVSAKVVGMVQD</sequence>
<dbReference type="STRING" id="1392250.A0A2I2GKZ7"/>
<keyword evidence="4" id="KW-0479">Metal-binding</keyword>
<evidence type="ECO:0000256" key="4">
    <source>
        <dbReference type="ARBA" id="ARBA00022723"/>
    </source>
</evidence>